<comment type="caution">
    <text evidence="1">The sequence shown here is derived from an EMBL/GenBank/DDBJ whole genome shotgun (WGS) entry which is preliminary data.</text>
</comment>
<reference evidence="1 2" key="1">
    <citation type="journal article" date="2019" name="Int. J. Syst. Evol. Microbiol.">
        <title>The Global Catalogue of Microorganisms (GCM) 10K type strain sequencing project: providing services to taxonomists for standard genome sequencing and annotation.</title>
        <authorList>
            <consortium name="The Broad Institute Genomics Platform"/>
            <consortium name="The Broad Institute Genome Sequencing Center for Infectious Disease"/>
            <person name="Wu L."/>
            <person name="Ma J."/>
        </authorList>
    </citation>
    <scope>NUCLEOTIDE SEQUENCE [LARGE SCALE GENOMIC DNA]</scope>
    <source>
        <strain evidence="1 2">JCM 15933</strain>
    </source>
</reference>
<proteinExistence type="predicted"/>
<organism evidence="1 2">
    <name type="scientific">Dactylosporangium maewongense</name>
    <dbReference type="NCBI Taxonomy" id="634393"/>
    <lineage>
        <taxon>Bacteria</taxon>
        <taxon>Bacillati</taxon>
        <taxon>Actinomycetota</taxon>
        <taxon>Actinomycetes</taxon>
        <taxon>Micromonosporales</taxon>
        <taxon>Micromonosporaceae</taxon>
        <taxon>Dactylosporangium</taxon>
    </lineage>
</organism>
<dbReference type="Proteomes" id="UP001501470">
    <property type="component" value="Unassembled WGS sequence"/>
</dbReference>
<dbReference type="EMBL" id="BAAAQD010000060">
    <property type="protein sequence ID" value="GAA1576642.1"/>
    <property type="molecule type" value="Genomic_DNA"/>
</dbReference>
<accession>A0ABN2DIG0</accession>
<gene>
    <name evidence="1" type="ORF">GCM10009827_118070</name>
</gene>
<name>A0ABN2DIG0_9ACTN</name>
<protein>
    <submittedName>
        <fullName evidence="1">Uncharacterized protein</fullName>
    </submittedName>
</protein>
<evidence type="ECO:0000313" key="2">
    <source>
        <dbReference type="Proteomes" id="UP001501470"/>
    </source>
</evidence>
<evidence type="ECO:0000313" key="1">
    <source>
        <dbReference type="EMBL" id="GAA1576642.1"/>
    </source>
</evidence>
<keyword evidence="2" id="KW-1185">Reference proteome</keyword>
<sequence length="59" mass="6167">MWAIQSTRSHWTTARVVTGSDGTGTEVPAAQIVLGSWEQRGAGVTSAPPLFPDITGVTI</sequence>